<keyword evidence="1" id="KW-0732">Signal</keyword>
<comment type="caution">
    <text evidence="2">The sequence shown here is derived from an EMBL/GenBank/DDBJ whole genome shotgun (WGS) entry which is preliminary data.</text>
</comment>
<dbReference type="Proteomes" id="UP000294963">
    <property type="component" value="Unassembled WGS sequence"/>
</dbReference>
<gene>
    <name evidence="2" type="ORF">EC844_103160</name>
</gene>
<evidence type="ECO:0008006" key="4">
    <source>
        <dbReference type="Google" id="ProtNLM"/>
    </source>
</evidence>
<feature type="signal peptide" evidence="1">
    <location>
        <begin position="1"/>
        <end position="19"/>
    </location>
</feature>
<reference evidence="2 3" key="1">
    <citation type="submission" date="2019-03" db="EMBL/GenBank/DDBJ databases">
        <title>Genomic analyses of the natural microbiome of Caenorhabditis elegans.</title>
        <authorList>
            <person name="Samuel B."/>
        </authorList>
    </citation>
    <scope>NUCLEOTIDE SEQUENCE [LARGE SCALE GENOMIC DNA]</scope>
    <source>
        <strain evidence="2 3">JUb89</strain>
    </source>
</reference>
<keyword evidence="3" id="KW-1185">Reference proteome</keyword>
<evidence type="ECO:0000256" key="1">
    <source>
        <dbReference type="SAM" id="SignalP"/>
    </source>
</evidence>
<dbReference type="PROSITE" id="PS51257">
    <property type="entry name" value="PROKAR_LIPOPROTEIN"/>
    <property type="match status" value="1"/>
</dbReference>
<feature type="chain" id="PRO_5020837339" description="Lipoprotein" evidence="1">
    <location>
        <begin position="20"/>
        <end position="249"/>
    </location>
</feature>
<proteinExistence type="predicted"/>
<organism evidence="2 3">
    <name type="scientific">Acinetobacter calcoaceticus</name>
    <dbReference type="NCBI Taxonomy" id="471"/>
    <lineage>
        <taxon>Bacteria</taxon>
        <taxon>Pseudomonadati</taxon>
        <taxon>Pseudomonadota</taxon>
        <taxon>Gammaproteobacteria</taxon>
        <taxon>Moraxellales</taxon>
        <taxon>Moraxellaceae</taxon>
        <taxon>Acinetobacter</taxon>
        <taxon>Acinetobacter calcoaceticus/baumannii complex</taxon>
    </lineage>
</organism>
<protein>
    <recommendedName>
        <fullName evidence="4">Lipoprotein</fullName>
    </recommendedName>
</protein>
<accession>A0A4R1Y979</accession>
<sequence>MLKMIILSTALLMSLSGCTTMILNSTISEIKSEKGNRTIHHDHLVGYGPPEQIQKPYENALMLVGTKHVYLLQAIEHKKRSKNFYPDLFNKIDPQFLILNDDIENSDLEHWHIKVSNENAINDFESQVQINFIKPLNLITQQDQDDLNHFGFECREHEKFNSSKYCSLKVKTEIFVLQNPENIDKLQYKKLSSPIKIDITGDFNPIVRVATHSMLYPFSIVADILTSPVQIFGYYLLKDAHFGGTGNSR</sequence>
<evidence type="ECO:0000313" key="3">
    <source>
        <dbReference type="Proteomes" id="UP000294963"/>
    </source>
</evidence>
<name>A0A4R1Y979_ACICA</name>
<dbReference type="EMBL" id="SLVJ01000003">
    <property type="protein sequence ID" value="TCM69213.1"/>
    <property type="molecule type" value="Genomic_DNA"/>
</dbReference>
<dbReference type="AlphaFoldDB" id="A0A4R1Y979"/>
<evidence type="ECO:0000313" key="2">
    <source>
        <dbReference type="EMBL" id="TCM69213.1"/>
    </source>
</evidence>